<comment type="caution">
    <text evidence="1">The sequence shown here is derived from an EMBL/GenBank/DDBJ whole genome shotgun (WGS) entry which is preliminary data.</text>
</comment>
<dbReference type="Proteomes" id="UP000668572">
    <property type="component" value="Unassembled WGS sequence"/>
</dbReference>
<gene>
    <name evidence="1" type="ORF">J7405_13415</name>
</gene>
<reference evidence="1" key="1">
    <citation type="submission" date="2021-03" db="EMBL/GenBank/DDBJ databases">
        <title>Molecular characterization of Xanthomonas species pathogenic on Araceae and the development of a triplex TaqMan assay for detection of X. phaseoli pv. dieffenbachiae.</title>
        <authorList>
            <person name="Van Der Wolf J."/>
            <person name="Krijger M."/>
            <person name="Mendes O."/>
            <person name="Brankovics B."/>
            <person name="Bonants P."/>
            <person name="Meekes E."/>
        </authorList>
    </citation>
    <scope>NUCLEOTIDE SEQUENCE</scope>
    <source>
        <strain evidence="1">NBC1264</strain>
    </source>
</reference>
<sequence length="113" mass="11972">MDDYAHLTLARLDTFARVQVLLPRVANASVGISVIGEDQLGVLAAHGNQRDIRGTLAQLSPRATETMTSAMHALAANPLANNSKRSCTCRNRSSFAISLALADAVAQKSRATP</sequence>
<name>A0A8I1XIY9_XANMN</name>
<evidence type="ECO:0000313" key="2">
    <source>
        <dbReference type="Proteomes" id="UP000668572"/>
    </source>
</evidence>
<organism evidence="1 2">
    <name type="scientific">Xanthomonas manihotis</name>
    <dbReference type="NCBI Taxonomy" id="43353"/>
    <lineage>
        <taxon>Bacteria</taxon>
        <taxon>Pseudomonadati</taxon>
        <taxon>Pseudomonadota</taxon>
        <taxon>Gammaproteobacteria</taxon>
        <taxon>Lysobacterales</taxon>
        <taxon>Lysobacteraceae</taxon>
        <taxon>Xanthomonas</taxon>
    </lineage>
</organism>
<evidence type="ECO:0000313" key="1">
    <source>
        <dbReference type="EMBL" id="MBO9760525.1"/>
    </source>
</evidence>
<accession>A0A8I1XIY9</accession>
<dbReference type="RefSeq" id="WP_017158341.1">
    <property type="nucleotide sequence ID" value="NZ_CP083575.1"/>
</dbReference>
<dbReference type="AlphaFoldDB" id="A0A8I1XIY9"/>
<protein>
    <submittedName>
        <fullName evidence="1">Uncharacterized protein</fullName>
    </submittedName>
</protein>
<dbReference type="EMBL" id="JAGHXW010000039">
    <property type="protein sequence ID" value="MBO9760525.1"/>
    <property type="molecule type" value="Genomic_DNA"/>
</dbReference>
<proteinExistence type="predicted"/>